<dbReference type="PANTHER" id="PTHR43827">
    <property type="entry name" value="2,5-DIKETO-D-GLUCONIC ACID REDUCTASE"/>
    <property type="match status" value="1"/>
</dbReference>
<keyword evidence="3" id="KW-0560">Oxidoreductase</keyword>
<keyword evidence="2" id="KW-0521">NADP</keyword>
<evidence type="ECO:0000313" key="6">
    <source>
        <dbReference type="Proteomes" id="UP001209654"/>
    </source>
</evidence>
<dbReference type="PIRSF" id="PIRSF000097">
    <property type="entry name" value="AKR"/>
    <property type="match status" value="1"/>
</dbReference>
<evidence type="ECO:0000313" key="5">
    <source>
        <dbReference type="EMBL" id="GLB69331.1"/>
    </source>
</evidence>
<accession>A0ABQ5MZB5</accession>
<evidence type="ECO:0000256" key="2">
    <source>
        <dbReference type="ARBA" id="ARBA00022857"/>
    </source>
</evidence>
<dbReference type="PROSITE" id="PS00798">
    <property type="entry name" value="ALDOKETO_REDUCTASE_1"/>
    <property type="match status" value="1"/>
</dbReference>
<feature type="domain" description="NADP-dependent oxidoreductase" evidence="4">
    <location>
        <begin position="20"/>
        <end position="262"/>
    </location>
</feature>
<name>A0ABQ5MZB5_9MICC</name>
<dbReference type="PANTHER" id="PTHR43827:SF3">
    <property type="entry name" value="NADP-DEPENDENT OXIDOREDUCTASE DOMAIN-CONTAINING PROTEIN"/>
    <property type="match status" value="1"/>
</dbReference>
<dbReference type="InterPro" id="IPR018170">
    <property type="entry name" value="Aldo/ket_reductase_CS"/>
</dbReference>
<dbReference type="SUPFAM" id="SSF51430">
    <property type="entry name" value="NAD(P)-linked oxidoreductase"/>
    <property type="match status" value="1"/>
</dbReference>
<proteinExistence type="inferred from homology"/>
<keyword evidence="6" id="KW-1185">Reference proteome</keyword>
<evidence type="ECO:0000256" key="1">
    <source>
        <dbReference type="ARBA" id="ARBA00007905"/>
    </source>
</evidence>
<dbReference type="InterPro" id="IPR023210">
    <property type="entry name" value="NADP_OxRdtase_dom"/>
</dbReference>
<evidence type="ECO:0000259" key="4">
    <source>
        <dbReference type="Pfam" id="PF00248"/>
    </source>
</evidence>
<dbReference type="Proteomes" id="UP001209654">
    <property type="component" value="Unassembled WGS sequence"/>
</dbReference>
<dbReference type="RefSeq" id="WP_264797423.1">
    <property type="nucleotide sequence ID" value="NZ_BRVS01000030.1"/>
</dbReference>
<dbReference type="PRINTS" id="PR00069">
    <property type="entry name" value="ALDKETRDTASE"/>
</dbReference>
<comment type="similarity">
    <text evidence="1">Belongs to the aldo/keto reductase family.</text>
</comment>
<dbReference type="InterPro" id="IPR020471">
    <property type="entry name" value="AKR"/>
</dbReference>
<dbReference type="EMBL" id="BRVS01000030">
    <property type="protein sequence ID" value="GLB69331.1"/>
    <property type="molecule type" value="Genomic_DNA"/>
</dbReference>
<protein>
    <submittedName>
        <fullName evidence="5">Oxidoreductase</fullName>
    </submittedName>
</protein>
<evidence type="ECO:0000256" key="3">
    <source>
        <dbReference type="ARBA" id="ARBA00023002"/>
    </source>
</evidence>
<dbReference type="Pfam" id="PF00248">
    <property type="entry name" value="Aldo_ket_red"/>
    <property type="match status" value="1"/>
</dbReference>
<gene>
    <name evidence="5" type="ORF">AHIS1636_37740</name>
</gene>
<reference evidence="5 6" key="1">
    <citation type="journal article" date="2023" name="Int. J. Syst. Evol. Microbiol.">
        <title>Arthrobacter mangrovi sp. nov., an actinobacterium isolated from the rhizosphere of a mangrove.</title>
        <authorList>
            <person name="Hamada M."/>
            <person name="Saitou S."/>
            <person name="Enomoto N."/>
            <person name="Nanri K."/>
            <person name="Hidaka K."/>
            <person name="Miura T."/>
            <person name="Tamura T."/>
        </authorList>
    </citation>
    <scope>NUCLEOTIDE SEQUENCE [LARGE SCALE GENOMIC DNA]</scope>
    <source>
        <strain evidence="5 6">NBRC 112813</strain>
    </source>
</reference>
<sequence>MTGQTAPLLDLRNGASIPLLGLGTWPLDDAETADAVERALGLGYRLIDTAENYGNEAGVGEGVRRSGLAREDVFITTKFNKEWHSYDGARRAFEASAGRLGVEYVDLLLIHWPNPEQDRYVEAFKGMAALLEEGLVRAIGTSNFKPAHLQRLFDAGLVPDVNQIQLDPRHTRGDLVELHRRHGIATEAWSPLGRGGSLLREPAITALAGKYNRTPAQIVLRWHTQQGFVAIPKSARPERLAENLAVFDFTLDDAEVRELSALDTGVADIYDADEFGH</sequence>
<dbReference type="InterPro" id="IPR036812">
    <property type="entry name" value="NAD(P)_OxRdtase_dom_sf"/>
</dbReference>
<dbReference type="Gene3D" id="3.20.20.100">
    <property type="entry name" value="NADP-dependent oxidoreductase domain"/>
    <property type="match status" value="1"/>
</dbReference>
<organism evidence="5 6">
    <name type="scientific">Arthrobacter mangrovi</name>
    <dbReference type="NCBI Taxonomy" id="2966350"/>
    <lineage>
        <taxon>Bacteria</taxon>
        <taxon>Bacillati</taxon>
        <taxon>Actinomycetota</taxon>
        <taxon>Actinomycetes</taxon>
        <taxon>Micrococcales</taxon>
        <taxon>Micrococcaceae</taxon>
        <taxon>Arthrobacter</taxon>
    </lineage>
</organism>
<comment type="caution">
    <text evidence="5">The sequence shown here is derived from an EMBL/GenBank/DDBJ whole genome shotgun (WGS) entry which is preliminary data.</text>
</comment>